<protein>
    <submittedName>
        <fullName evidence="1">Uncharacterized protein</fullName>
    </submittedName>
</protein>
<sequence length="216" mass="25574">MNLFEFGEWNLTTEEFMGSKIITIENYFKYPDLIRNLVLEPLPDLWRADLEGSMNGVHYMDRRSISKLTGKYDEQFSKHYDYLGQLINQKAGLHSVNQSVISNVTRFLKTSFNNINDNYWWPHRDRGYNAIISLNNEFYDECSGTVLYHPTGEQPKAPESTNPWVSKSEYTIVKHLKAKYNRCIMFDGKLFPHAMHIDNYDFFSDFYRVNLVLFFE</sequence>
<reference evidence="1 2" key="1">
    <citation type="submission" date="2013-12" db="EMBL/GenBank/DDBJ databases">
        <title>Ecological redundancy of diverse viral populations within a natural community.</title>
        <authorList>
            <person name="Gregory A.C."/>
            <person name="LaButti K."/>
            <person name="Copeland A."/>
            <person name="Woyke T."/>
            <person name="Sullivan M.B."/>
        </authorList>
    </citation>
    <scope>NUCLEOTIDE SEQUENCE [LARGE SCALE GENOMIC DNA]</scope>
    <source>
        <strain evidence="1">Syn7803US105</strain>
    </source>
</reference>
<evidence type="ECO:0000313" key="1">
    <source>
        <dbReference type="EMBL" id="AIX24369.1"/>
    </source>
</evidence>
<name>A0A0E3FDF0_9CAUD</name>
<proteinExistence type="predicted"/>
<dbReference type="RefSeq" id="YP_009133585.1">
    <property type="nucleotide sequence ID" value="NC_026924.1"/>
</dbReference>
<dbReference type="EMBL" id="KJ019071">
    <property type="protein sequence ID" value="AIX24369.1"/>
    <property type="molecule type" value="Genomic_DNA"/>
</dbReference>
<organism evidence="1 2">
    <name type="scientific">Synechococcus phage ACG-2014g</name>
    <dbReference type="NCBI Taxonomy" id="1493512"/>
    <lineage>
        <taxon>Viruses</taxon>
        <taxon>Duplodnaviria</taxon>
        <taxon>Heunggongvirae</taxon>
        <taxon>Uroviricota</taxon>
        <taxon>Caudoviricetes</taxon>
        <taxon>Pantevenvirales</taxon>
        <taxon>Kyanoviridae</taxon>
        <taxon>Macariavirus</taxon>
        <taxon>Macariavirus tuscon14g</taxon>
    </lineage>
</organism>
<dbReference type="Proteomes" id="UP000033010">
    <property type="component" value="Segment"/>
</dbReference>
<dbReference type="GeneID" id="24171655"/>
<gene>
    <name evidence="1" type="ORF">Syn7803US105_25</name>
</gene>
<accession>A0A0E3FDF0</accession>
<evidence type="ECO:0000313" key="2">
    <source>
        <dbReference type="Proteomes" id="UP000033010"/>
    </source>
</evidence>
<dbReference type="OrthoDB" id="15110at10239"/>
<keyword evidence="2" id="KW-1185">Reference proteome</keyword>
<dbReference type="KEGG" id="vg:24171655"/>